<keyword evidence="3" id="KW-1185">Reference proteome</keyword>
<dbReference type="EMBL" id="JBITDC010000003">
    <property type="protein sequence ID" value="MFI5674819.1"/>
    <property type="molecule type" value="Genomic_DNA"/>
</dbReference>
<sequence length="106" mass="11676">MELIEGTARFGHEVPRHRHDLRGGNYIDCAFEGVATSGNGRNGIRLVVDDSGNPVAAMPKNYQRPGILVGERHRDVPAVRRFPGQADENPDLFERPGTASTVRENL</sequence>
<feature type="region of interest" description="Disordered" evidence="1">
    <location>
        <begin position="82"/>
        <end position="106"/>
    </location>
</feature>
<evidence type="ECO:0000256" key="1">
    <source>
        <dbReference type="SAM" id="MobiDB-lite"/>
    </source>
</evidence>
<accession>A0ABW7XXJ5</accession>
<dbReference type="RefSeq" id="WP_398655727.1">
    <property type="nucleotide sequence ID" value="NZ_JBITDC010000003.1"/>
</dbReference>
<proteinExistence type="predicted"/>
<gene>
    <name evidence="2" type="ORF">ACIA8P_09160</name>
</gene>
<protein>
    <submittedName>
        <fullName evidence="2">Uncharacterized protein</fullName>
    </submittedName>
</protein>
<dbReference type="Proteomes" id="UP001612415">
    <property type="component" value="Unassembled WGS sequence"/>
</dbReference>
<name>A0ABW7XXJ5_STRCE</name>
<organism evidence="2 3">
    <name type="scientific">Streptomyces cellulosae</name>
    <dbReference type="NCBI Taxonomy" id="1968"/>
    <lineage>
        <taxon>Bacteria</taxon>
        <taxon>Bacillati</taxon>
        <taxon>Actinomycetota</taxon>
        <taxon>Actinomycetes</taxon>
        <taxon>Kitasatosporales</taxon>
        <taxon>Streptomycetaceae</taxon>
        <taxon>Streptomyces</taxon>
    </lineage>
</organism>
<reference evidence="2 3" key="1">
    <citation type="submission" date="2024-10" db="EMBL/GenBank/DDBJ databases">
        <title>The Natural Products Discovery Center: Release of the First 8490 Sequenced Strains for Exploring Actinobacteria Biosynthetic Diversity.</title>
        <authorList>
            <person name="Kalkreuter E."/>
            <person name="Kautsar S.A."/>
            <person name="Yang D."/>
            <person name="Bader C.D."/>
            <person name="Teijaro C.N."/>
            <person name="Fluegel L."/>
            <person name="Davis C.M."/>
            <person name="Simpson J.R."/>
            <person name="Lauterbach L."/>
            <person name="Steele A.D."/>
            <person name="Gui C."/>
            <person name="Meng S."/>
            <person name="Li G."/>
            <person name="Viehrig K."/>
            <person name="Ye F."/>
            <person name="Su P."/>
            <person name="Kiefer A.F."/>
            <person name="Nichols A."/>
            <person name="Cepeda A.J."/>
            <person name="Yan W."/>
            <person name="Fan B."/>
            <person name="Jiang Y."/>
            <person name="Adhikari A."/>
            <person name="Zheng C.-J."/>
            <person name="Schuster L."/>
            <person name="Cowan T.M."/>
            <person name="Smanski M.J."/>
            <person name="Chevrette M.G."/>
            <person name="De Carvalho L.P.S."/>
            <person name="Shen B."/>
        </authorList>
    </citation>
    <scope>NUCLEOTIDE SEQUENCE [LARGE SCALE GENOMIC DNA]</scope>
    <source>
        <strain evidence="2 3">NPDC051599</strain>
    </source>
</reference>
<evidence type="ECO:0000313" key="3">
    <source>
        <dbReference type="Proteomes" id="UP001612415"/>
    </source>
</evidence>
<comment type="caution">
    <text evidence="2">The sequence shown here is derived from an EMBL/GenBank/DDBJ whole genome shotgun (WGS) entry which is preliminary data.</text>
</comment>
<evidence type="ECO:0000313" key="2">
    <source>
        <dbReference type="EMBL" id="MFI5674819.1"/>
    </source>
</evidence>